<organism evidence="3 4">
    <name type="scientific">Helobdella robusta</name>
    <name type="common">Californian leech</name>
    <dbReference type="NCBI Taxonomy" id="6412"/>
    <lineage>
        <taxon>Eukaryota</taxon>
        <taxon>Metazoa</taxon>
        <taxon>Spiralia</taxon>
        <taxon>Lophotrochozoa</taxon>
        <taxon>Annelida</taxon>
        <taxon>Clitellata</taxon>
        <taxon>Hirudinea</taxon>
        <taxon>Rhynchobdellida</taxon>
        <taxon>Glossiphoniidae</taxon>
        <taxon>Helobdella</taxon>
    </lineage>
</organism>
<dbReference type="HOGENOM" id="CLU_575244_0_0_1"/>
<dbReference type="RefSeq" id="XP_009012038.1">
    <property type="nucleotide sequence ID" value="XM_009013790.1"/>
</dbReference>
<evidence type="ECO:0000256" key="1">
    <source>
        <dbReference type="SAM" id="MobiDB-lite"/>
    </source>
</evidence>
<evidence type="ECO:0000313" key="2">
    <source>
        <dbReference type="EMBL" id="ESO10224.1"/>
    </source>
</evidence>
<feature type="region of interest" description="Disordered" evidence="1">
    <location>
        <begin position="369"/>
        <end position="449"/>
    </location>
</feature>
<reference evidence="2 4" key="2">
    <citation type="journal article" date="2013" name="Nature">
        <title>Insights into bilaterian evolution from three spiralian genomes.</title>
        <authorList>
            <person name="Simakov O."/>
            <person name="Marletaz F."/>
            <person name="Cho S.J."/>
            <person name="Edsinger-Gonzales E."/>
            <person name="Havlak P."/>
            <person name="Hellsten U."/>
            <person name="Kuo D.H."/>
            <person name="Larsson T."/>
            <person name="Lv J."/>
            <person name="Arendt D."/>
            <person name="Savage R."/>
            <person name="Osoegawa K."/>
            <person name="de Jong P."/>
            <person name="Grimwood J."/>
            <person name="Chapman J.A."/>
            <person name="Shapiro H."/>
            <person name="Aerts A."/>
            <person name="Otillar R.P."/>
            <person name="Terry A.Y."/>
            <person name="Boore J.L."/>
            <person name="Grigoriev I.V."/>
            <person name="Lindberg D.R."/>
            <person name="Seaver E.C."/>
            <person name="Weisblat D.A."/>
            <person name="Putnam N.H."/>
            <person name="Rokhsar D.S."/>
        </authorList>
    </citation>
    <scope>NUCLEOTIDE SEQUENCE</scope>
</reference>
<feature type="region of interest" description="Disordered" evidence="1">
    <location>
        <begin position="1"/>
        <end position="25"/>
    </location>
</feature>
<reference evidence="3" key="3">
    <citation type="submission" date="2015-06" db="UniProtKB">
        <authorList>
            <consortium name="EnsemblMetazoa"/>
        </authorList>
    </citation>
    <scope>IDENTIFICATION</scope>
</reference>
<accession>T1F064</accession>
<dbReference type="GeneID" id="20202214"/>
<keyword evidence="4" id="KW-1185">Reference proteome</keyword>
<feature type="compositionally biased region" description="Polar residues" evidence="1">
    <location>
        <begin position="1"/>
        <end position="20"/>
    </location>
</feature>
<reference evidence="4" key="1">
    <citation type="submission" date="2012-12" db="EMBL/GenBank/DDBJ databases">
        <authorList>
            <person name="Hellsten U."/>
            <person name="Grimwood J."/>
            <person name="Chapman J.A."/>
            <person name="Shapiro H."/>
            <person name="Aerts A."/>
            <person name="Otillar R.P."/>
            <person name="Terry A.Y."/>
            <person name="Boore J.L."/>
            <person name="Simakov O."/>
            <person name="Marletaz F."/>
            <person name="Cho S.-J."/>
            <person name="Edsinger-Gonzales E."/>
            <person name="Havlak P."/>
            <person name="Kuo D.-H."/>
            <person name="Larsson T."/>
            <person name="Lv J."/>
            <person name="Arendt D."/>
            <person name="Savage R."/>
            <person name="Osoegawa K."/>
            <person name="de Jong P."/>
            <person name="Lindberg D.R."/>
            <person name="Seaver E.C."/>
            <person name="Weisblat D.A."/>
            <person name="Putnam N.H."/>
            <person name="Grigoriev I.V."/>
            <person name="Rokhsar D.S."/>
        </authorList>
    </citation>
    <scope>NUCLEOTIDE SEQUENCE</scope>
</reference>
<dbReference type="InParanoid" id="T1F064"/>
<dbReference type="EMBL" id="AMQM01002896">
    <property type="status" value="NOT_ANNOTATED_CDS"/>
    <property type="molecule type" value="Genomic_DNA"/>
</dbReference>
<dbReference type="Proteomes" id="UP000015101">
    <property type="component" value="Unassembled WGS sequence"/>
</dbReference>
<evidence type="ECO:0000313" key="3">
    <source>
        <dbReference type="EnsemblMetazoa" id="HelroP168110"/>
    </source>
</evidence>
<dbReference type="EMBL" id="KB095905">
    <property type="protein sequence ID" value="ESO10224.1"/>
    <property type="molecule type" value="Genomic_DNA"/>
</dbReference>
<dbReference type="AlphaFoldDB" id="T1F064"/>
<name>T1F064_HELRO</name>
<dbReference type="KEGG" id="hro:HELRODRAFT_168110"/>
<evidence type="ECO:0000313" key="4">
    <source>
        <dbReference type="Proteomes" id="UP000015101"/>
    </source>
</evidence>
<proteinExistence type="predicted"/>
<dbReference type="EnsemblMetazoa" id="HelroT168110">
    <property type="protein sequence ID" value="HelroP168110"/>
    <property type="gene ID" value="HelroG168110"/>
</dbReference>
<feature type="compositionally biased region" description="Polar residues" evidence="1">
    <location>
        <begin position="415"/>
        <end position="431"/>
    </location>
</feature>
<dbReference type="CTD" id="20202214"/>
<gene>
    <name evidence="3" type="primary">20202214</name>
    <name evidence="2" type="ORF">HELRODRAFT_168110</name>
</gene>
<protein>
    <submittedName>
        <fullName evidence="2 3">Uncharacterized protein</fullName>
    </submittedName>
</protein>
<sequence>MSLNGNENLLLSVNGPSATTKVKPVSQKFENMPAERPFKHAVKHATKTDDLKRKDNVSTELYEESKKVVEQSLLLKTSDQKKKPIVQTKPALQNKPANLKKVENKPNDEINNQMQTIKAEPSSKNINIPNRKISETTHGTTTNANFTKSREKIPSNISNILPEFESETNVKNSFLHNQLAKAKISKQVDGENFQLIKHSDNSISQKLDKFSTVPKLFIPLNNENTKPTESKTKEKACVNRLESENGAKPPHCKTNESTSLFLAQKKNKPITMAPSLKVSLKNEIVEDNVFLDEARLSVKNEQIIKTSGDIIKTYKHLSTPINASKGPRKPARPPFVTLDSLDDDIKNQIKIPTKSFLSRSLKMETTLRKNKIGKIQEDNEKNNPSAQESRPISLFTEEEEMEEEKRAHLKKKSQSFKPSLPHQNTVCQSGSIVRGAAPPVPTNDKQTNMNSVEEIYDDVANNEEDVIEELYEELG</sequence>